<dbReference type="RefSeq" id="WP_273144323.1">
    <property type="nucleotide sequence ID" value="NZ_CP053675.1"/>
</dbReference>
<comment type="similarity">
    <text evidence="2">Belongs to the TspO/BZRP family.</text>
</comment>
<gene>
    <name evidence="7" type="ORF">JZL65_11835</name>
</gene>
<evidence type="ECO:0000313" key="7">
    <source>
        <dbReference type="EMBL" id="QWY77144.1"/>
    </source>
</evidence>
<reference evidence="7" key="1">
    <citation type="submission" date="2021-02" db="EMBL/GenBank/DDBJ databases">
        <title>Comparative genomics of Ferrovum myxofaciens strains, predominant extremophile bacteria forming large biofilm stalactites in acid mine ecosystems.</title>
        <authorList>
            <person name="Burkartova K."/>
            <person name="Ridl J."/>
            <person name="Pajer P."/>
            <person name="Falteisek L."/>
        </authorList>
    </citation>
    <scope>NUCLEOTIDE SEQUENCE</scope>
    <source>
        <strain evidence="7">MI1III</strain>
    </source>
</reference>
<keyword evidence="4 6" id="KW-1133">Transmembrane helix</keyword>
<dbReference type="AlphaFoldDB" id="A0A9E6MVV9"/>
<dbReference type="Proteomes" id="UP000683551">
    <property type="component" value="Chromosome"/>
</dbReference>
<dbReference type="InterPro" id="IPR004307">
    <property type="entry name" value="TspO_MBR"/>
</dbReference>
<keyword evidence="3 6" id="KW-0812">Transmembrane</keyword>
<keyword evidence="5 6" id="KW-0472">Membrane</keyword>
<protein>
    <submittedName>
        <fullName evidence="7">Tryptophan-rich sensory protein</fullName>
    </submittedName>
</protein>
<evidence type="ECO:0000256" key="6">
    <source>
        <dbReference type="SAM" id="Phobius"/>
    </source>
</evidence>
<dbReference type="Pfam" id="PF03073">
    <property type="entry name" value="TspO_MBR"/>
    <property type="match status" value="1"/>
</dbReference>
<dbReference type="GO" id="GO:0016020">
    <property type="term" value="C:membrane"/>
    <property type="evidence" value="ECO:0007669"/>
    <property type="project" value="UniProtKB-SubCell"/>
</dbReference>
<evidence type="ECO:0000256" key="5">
    <source>
        <dbReference type="ARBA" id="ARBA00023136"/>
    </source>
</evidence>
<dbReference type="PANTHER" id="PTHR10057">
    <property type="entry name" value="PERIPHERAL-TYPE BENZODIAZEPINE RECEPTOR"/>
    <property type="match status" value="1"/>
</dbReference>
<dbReference type="GO" id="GO:0033013">
    <property type="term" value="P:tetrapyrrole metabolic process"/>
    <property type="evidence" value="ECO:0007669"/>
    <property type="project" value="UniProtKB-ARBA"/>
</dbReference>
<dbReference type="Gene3D" id="1.20.1260.100">
    <property type="entry name" value="TspO/MBR protein"/>
    <property type="match status" value="1"/>
</dbReference>
<comment type="subcellular location">
    <subcellularLocation>
        <location evidence="1">Membrane</location>
        <topology evidence="1">Multi-pass membrane protein</topology>
    </subcellularLocation>
</comment>
<evidence type="ECO:0000256" key="1">
    <source>
        <dbReference type="ARBA" id="ARBA00004141"/>
    </source>
</evidence>
<dbReference type="CDD" id="cd15904">
    <property type="entry name" value="TSPO_MBR"/>
    <property type="match status" value="1"/>
</dbReference>
<feature type="transmembrane region" description="Helical" evidence="6">
    <location>
        <begin position="109"/>
        <end position="128"/>
    </location>
</feature>
<name>A0A9E6MVV9_9PROT</name>
<feature type="transmembrane region" description="Helical" evidence="6">
    <location>
        <begin position="75"/>
        <end position="97"/>
    </location>
</feature>
<dbReference type="EMBL" id="CP071137">
    <property type="protein sequence ID" value="QWY77144.1"/>
    <property type="molecule type" value="Genomic_DNA"/>
</dbReference>
<evidence type="ECO:0000256" key="2">
    <source>
        <dbReference type="ARBA" id="ARBA00007524"/>
    </source>
</evidence>
<evidence type="ECO:0000313" key="8">
    <source>
        <dbReference type="Proteomes" id="UP000683551"/>
    </source>
</evidence>
<evidence type="ECO:0000256" key="3">
    <source>
        <dbReference type="ARBA" id="ARBA00022692"/>
    </source>
</evidence>
<dbReference type="InterPro" id="IPR038330">
    <property type="entry name" value="TspO/MBR-related_sf"/>
</dbReference>
<accession>A0A9E6MVV9</accession>
<proteinExistence type="inferred from homology"/>
<organism evidence="7 8">
    <name type="scientific">Ferrovum myxofaciens</name>
    <dbReference type="NCBI Taxonomy" id="416213"/>
    <lineage>
        <taxon>Bacteria</taxon>
        <taxon>Pseudomonadati</taxon>
        <taxon>Pseudomonadota</taxon>
        <taxon>Betaproteobacteria</taxon>
        <taxon>Ferrovales</taxon>
        <taxon>Ferrovaceae</taxon>
        <taxon>Ferrovum</taxon>
    </lineage>
</organism>
<dbReference type="PANTHER" id="PTHR10057:SF0">
    <property type="entry name" value="TRANSLOCATOR PROTEIN"/>
    <property type="match status" value="1"/>
</dbReference>
<evidence type="ECO:0000256" key="4">
    <source>
        <dbReference type="ARBA" id="ARBA00022989"/>
    </source>
</evidence>
<sequence length="136" mass="15324">MNKTGGFPGLACGASKDVKRRSRISRPLALKQETSLARDMRLVFVDQESLPFPCLHGSQKLRAGRMSRSWLFFNWNLGVMSLADIVILAILIVATLISFRRVNPLAGMLLIPYLLWVSFALTPNYSLWQLNPLVLH</sequence>